<feature type="compositionally biased region" description="Basic residues" evidence="1">
    <location>
        <begin position="485"/>
        <end position="496"/>
    </location>
</feature>
<dbReference type="EnsemblMetazoa" id="XM_022811035">
    <property type="protein sequence ID" value="XP_022666770"/>
    <property type="gene ID" value="LOC111252719"/>
</dbReference>
<evidence type="ECO:0000256" key="1">
    <source>
        <dbReference type="SAM" id="MobiDB-lite"/>
    </source>
</evidence>
<feature type="region of interest" description="Disordered" evidence="1">
    <location>
        <begin position="449"/>
        <end position="578"/>
    </location>
</feature>
<feature type="compositionally biased region" description="Basic and acidic residues" evidence="1">
    <location>
        <begin position="534"/>
        <end position="554"/>
    </location>
</feature>
<sequence length="1270" mass="138556">MECPRDTKSVVGEVHLMEEDNDENEILVDANGLDIPPGEISVYKDPSGELVLVVHTDDAESSSKKASDQVTSSSFGVAEAVRGHTDLTTVDAPENSQSEVSSQHCVTAVEGLRSPSSQHNEHDEVEALDQRQADRTKAVPIVDEPMEIDNDTQFPVETMDSDSAMATQDTSLSTESPTENVHPGSGEEMGEVLQHEEVQESLQSKAVEKSGGQNDTVNVVLSNSEETMAEGPCKFAETPKSSEISRSSKAADTPGPIIKVDISLSSKEVEEYSSDGDTNTALPAADGGSPTLTSEDGHSSLKREEASENEVVTKPSTGIEVTVKSTTSDTDKAAGETTEDDYLGQSSQPVQRFDDDDKATAELPGGSFAPLLISGKPDENLLINNNNNRENKGHPESKAMEITPSSEDAMGVDEESANAASSGDAELLAETSPILMPVSHTVDIEESRKEIPFAPLDQSSKQRVLSGVASDRGEQKTDEIEEPPKKKRGRPPKKQHQRGEGDRKGLLDGSAISALAQSQPGNTFHIRKANTDNGDSKEAPRRSGRERQVKRYEDYIEDNWDDDGEDGEEGDGLTARERKELDKKLRKQRSLSGRLGHGTSRNAASWVKKCNIIIGETATRDGSKFKTKKAEPVQQIEQAPPRPSQAVIRYYLPKKMVEPEPPVTHCRIMYRPQDTFGVDMAQKRKRGMQDDYTCRCQYWTSRINNYIRHLRDHCPFSKDFFSWDEGMLKEVTKGQKQGVSKKMDVKTVPATLIGGVAVSEGRNDVSGQYTHSNAKEIKDSAKGNALAKPPIEPRDGGSTVAPVSRGKYRRGGACAGDDRPTPGDEVGDATVSARLGFRKHDIVWADLGKGVHWPALVLSIRNRGLQGKARVNTMQVKVYLVHDGETRTLPISKVDGFDSARRHNYLEIGRGGRGALAVDHARAAQKADKFLRERVLGTNIDPIRFFCLGETKLIEDQESSTSSSDEDEGVTEEIGGDGAGTPPKWALPEIELDPVTAGDQQKNNGGSSNSGNDIVQALHIVKKAKRRRKLNNNALVEFIVNGKVEPHLVGIYRGTVPSERHASFMSADEARRSALKKSTSWGPVDDVGQQEAVFEYCEDLIQRSAGDSEGTPGSESGSEQLDKHTYAFEVFCPEAITKAISRLARVGMETAAQLFLKGHEQSKQFSEIQDIATKEQELERAAQKSKEEAIERERQAKTTTATDIIASTGNQQSVSEDIAQDRGEAEVGEKKSVEGEGRSEQLNTGDVVREELERLGVDQKLLEVLDKDDA</sequence>
<feature type="compositionally biased region" description="Basic and acidic residues" evidence="1">
    <location>
        <begin position="497"/>
        <end position="506"/>
    </location>
</feature>
<dbReference type="CDD" id="cd06080">
    <property type="entry name" value="PWWP_MUM1-like"/>
    <property type="match status" value="1"/>
</dbReference>
<evidence type="ECO:0000313" key="4">
    <source>
        <dbReference type="Proteomes" id="UP000594260"/>
    </source>
</evidence>
<evidence type="ECO:0000313" key="3">
    <source>
        <dbReference type="EnsemblMetazoa" id="XP_022666770"/>
    </source>
</evidence>
<organism evidence="3 4">
    <name type="scientific">Varroa destructor</name>
    <name type="common">Honeybee mite</name>
    <dbReference type="NCBI Taxonomy" id="109461"/>
    <lineage>
        <taxon>Eukaryota</taxon>
        <taxon>Metazoa</taxon>
        <taxon>Ecdysozoa</taxon>
        <taxon>Arthropoda</taxon>
        <taxon>Chelicerata</taxon>
        <taxon>Arachnida</taxon>
        <taxon>Acari</taxon>
        <taxon>Parasitiformes</taxon>
        <taxon>Mesostigmata</taxon>
        <taxon>Gamasina</taxon>
        <taxon>Dermanyssoidea</taxon>
        <taxon>Varroidae</taxon>
        <taxon>Varroa</taxon>
    </lineage>
</organism>
<reference evidence="3" key="1">
    <citation type="submission" date="2021-01" db="UniProtKB">
        <authorList>
            <consortium name="EnsemblMetazoa"/>
        </authorList>
    </citation>
    <scope>IDENTIFICATION</scope>
</reference>
<dbReference type="InterPro" id="IPR048795">
    <property type="entry name" value="PWP3A_3B_4_C"/>
</dbReference>
<feature type="domain" description="PWWP" evidence="2">
    <location>
        <begin position="1023"/>
        <end position="1169"/>
    </location>
</feature>
<feature type="compositionally biased region" description="Polar residues" evidence="1">
    <location>
        <begin position="164"/>
        <end position="179"/>
    </location>
</feature>
<feature type="compositionally biased region" description="Polar residues" evidence="1">
    <location>
        <begin position="1197"/>
        <end position="1215"/>
    </location>
</feature>
<feature type="region of interest" description="Disordered" evidence="1">
    <location>
        <begin position="1176"/>
        <end position="1245"/>
    </location>
</feature>
<feature type="compositionally biased region" description="Basic and acidic residues" evidence="1">
    <location>
        <begin position="471"/>
        <end position="484"/>
    </location>
</feature>
<feature type="compositionally biased region" description="Polar residues" evidence="1">
    <location>
        <begin position="239"/>
        <end position="250"/>
    </location>
</feature>
<feature type="compositionally biased region" description="Polar residues" evidence="1">
    <location>
        <begin position="211"/>
        <end position="226"/>
    </location>
</feature>
<protein>
    <recommendedName>
        <fullName evidence="2">PWWP domain-containing protein</fullName>
    </recommendedName>
</protein>
<feature type="compositionally biased region" description="Basic and acidic residues" evidence="1">
    <location>
        <begin position="1176"/>
        <end position="1196"/>
    </location>
</feature>
<dbReference type="KEGG" id="vde:111252719"/>
<feature type="compositionally biased region" description="Basic and acidic residues" evidence="1">
    <location>
        <begin position="389"/>
        <end position="399"/>
    </location>
</feature>
<feature type="compositionally biased region" description="Basic and acidic residues" evidence="1">
    <location>
        <begin position="128"/>
        <end position="137"/>
    </location>
</feature>
<feature type="compositionally biased region" description="Basic and acidic residues" evidence="1">
    <location>
        <begin position="1219"/>
        <end position="1239"/>
    </location>
</feature>
<dbReference type="GeneID" id="111252719"/>
<evidence type="ECO:0000259" key="2">
    <source>
        <dbReference type="Pfam" id="PF20886"/>
    </source>
</evidence>
<accession>A0A7M7KH20</accession>
<proteinExistence type="predicted"/>
<keyword evidence="4" id="KW-1185">Reference proteome</keyword>
<feature type="region of interest" description="Disordered" evidence="1">
    <location>
        <begin position="956"/>
        <end position="986"/>
    </location>
</feature>
<dbReference type="InParanoid" id="A0A7M7KH20"/>
<dbReference type="AlphaFoldDB" id="A0A7M7KH20"/>
<feature type="compositionally biased region" description="Basic and acidic residues" evidence="1">
    <location>
        <begin position="58"/>
        <end position="67"/>
    </location>
</feature>
<dbReference type="Pfam" id="PF20886">
    <property type="entry name" value="PWP3A-B_C"/>
    <property type="match status" value="1"/>
</dbReference>
<feature type="region of interest" description="Disordered" evidence="1">
    <location>
        <begin position="58"/>
        <end position="78"/>
    </location>
</feature>
<feature type="compositionally biased region" description="Acidic residues" evidence="1">
    <location>
        <begin position="964"/>
        <end position="975"/>
    </location>
</feature>
<dbReference type="RefSeq" id="XP_022666770.1">
    <property type="nucleotide sequence ID" value="XM_022811035.1"/>
</dbReference>
<feature type="compositionally biased region" description="Acidic residues" evidence="1">
    <location>
        <begin position="555"/>
        <end position="571"/>
    </location>
</feature>
<dbReference type="InterPro" id="IPR035504">
    <property type="entry name" value="MUM1-like_PWWP"/>
</dbReference>
<dbReference type="OrthoDB" id="10013064at2759"/>
<feature type="region of interest" description="Disordered" evidence="1">
    <location>
        <begin position="112"/>
        <end position="434"/>
    </location>
</feature>
<dbReference type="Proteomes" id="UP000594260">
    <property type="component" value="Unplaced"/>
</dbReference>
<feature type="region of interest" description="Disordered" evidence="1">
    <location>
        <begin position="781"/>
        <end position="826"/>
    </location>
</feature>
<name>A0A7M7KH20_VARDE</name>
<feature type="compositionally biased region" description="Basic and acidic residues" evidence="1">
    <location>
        <begin position="295"/>
        <end position="306"/>
    </location>
</feature>